<dbReference type="GO" id="GO:0005634">
    <property type="term" value="C:nucleus"/>
    <property type="evidence" value="ECO:0007669"/>
    <property type="project" value="UniProtKB-SubCell"/>
</dbReference>
<keyword evidence="4" id="KW-0540">Nuclease</keyword>
<evidence type="ECO:0000259" key="10">
    <source>
        <dbReference type="Pfam" id="PF26138"/>
    </source>
</evidence>
<dbReference type="PANTHER" id="PTHR22930:SF228">
    <property type="entry name" value="PROTEIN ALP1-LIKE"/>
    <property type="match status" value="1"/>
</dbReference>
<reference evidence="12" key="1">
    <citation type="submission" date="2025-08" db="UniProtKB">
        <authorList>
            <consortium name="RefSeq"/>
        </authorList>
    </citation>
    <scope>IDENTIFICATION</scope>
    <source>
        <tissue evidence="12">Leaves</tissue>
    </source>
</reference>
<sequence length="433" mass="49293">MDHETSSAETRSIETNSEIDDTSSSISHNSEADEFMRTYPSSGDEAAMQEVNLINVMYSTSQTWGRRVPMPHHNIGLRGDQYIQAVLNGNPASCKEMFRMEVPAFRYVCDLLRGSLIMDPTERVSVEESLGIFCLLVGHAQGQRIVGDRFQHSSETINRHVVTVMRSLHELGRTVIRPTHTHGVHPYIAGNHHNYPWFEKCLGALDGTMISASAPARRANAYRNRYNRIAQNVLCLCDFDMKFTYVYTGWEGTAHDARVFLDALSRARNGFPWPDPGYYYLVDSAFPCIEKFMPPYPRERYHRSDRYGARQFRGYKDYFNFRHSSLRNVIERTFALLKNQFQILEAMPRYRPSRQGMIVTACCTLHNLIKTVMPNDEYIQRALGLQLSGGNTPEGEDVDETEEVVDMSHESAGAMAAQRDGIGIPMWAHRNGG</sequence>
<name>A0A2I4FDW5_JUGRE</name>
<evidence type="ECO:0000313" key="11">
    <source>
        <dbReference type="Proteomes" id="UP000235220"/>
    </source>
</evidence>
<keyword evidence="11" id="KW-1185">Reference proteome</keyword>
<keyword evidence="6" id="KW-0378">Hydrolase</keyword>
<evidence type="ECO:0000313" key="12">
    <source>
        <dbReference type="RefSeq" id="XP_018829828.2"/>
    </source>
</evidence>
<accession>A0A2I4FDW5</accession>
<dbReference type="InterPro" id="IPR027806">
    <property type="entry name" value="HARBI1_dom"/>
</dbReference>
<evidence type="ECO:0000256" key="5">
    <source>
        <dbReference type="ARBA" id="ARBA00022723"/>
    </source>
</evidence>
<organism evidence="11 12">
    <name type="scientific">Juglans regia</name>
    <name type="common">English walnut</name>
    <dbReference type="NCBI Taxonomy" id="51240"/>
    <lineage>
        <taxon>Eukaryota</taxon>
        <taxon>Viridiplantae</taxon>
        <taxon>Streptophyta</taxon>
        <taxon>Embryophyta</taxon>
        <taxon>Tracheophyta</taxon>
        <taxon>Spermatophyta</taxon>
        <taxon>Magnoliopsida</taxon>
        <taxon>eudicotyledons</taxon>
        <taxon>Gunneridae</taxon>
        <taxon>Pentapetalae</taxon>
        <taxon>rosids</taxon>
        <taxon>fabids</taxon>
        <taxon>Fagales</taxon>
        <taxon>Juglandaceae</taxon>
        <taxon>Juglans</taxon>
    </lineage>
</organism>
<protein>
    <submittedName>
        <fullName evidence="12">Protein ALP1-like</fullName>
    </submittedName>
</protein>
<evidence type="ECO:0000259" key="9">
    <source>
        <dbReference type="Pfam" id="PF13359"/>
    </source>
</evidence>
<keyword evidence="5" id="KW-0479">Metal-binding</keyword>
<dbReference type="PANTHER" id="PTHR22930">
    <property type="match status" value="1"/>
</dbReference>
<dbReference type="GeneID" id="108997897"/>
<evidence type="ECO:0000256" key="6">
    <source>
        <dbReference type="ARBA" id="ARBA00022801"/>
    </source>
</evidence>
<dbReference type="InterPro" id="IPR045249">
    <property type="entry name" value="HARBI1-like"/>
</dbReference>
<dbReference type="KEGG" id="jre:108997897"/>
<gene>
    <name evidence="12" type="primary">LOC108997897</name>
</gene>
<comment type="subcellular location">
    <subcellularLocation>
        <location evidence="2">Nucleus</location>
    </subcellularLocation>
</comment>
<dbReference type="InterPro" id="IPR058353">
    <property type="entry name" value="DUF8040"/>
</dbReference>
<dbReference type="Pfam" id="PF26138">
    <property type="entry name" value="DUF8040"/>
    <property type="match status" value="1"/>
</dbReference>
<dbReference type="Proteomes" id="UP000235220">
    <property type="component" value="Chromosome 8"/>
</dbReference>
<evidence type="ECO:0000256" key="4">
    <source>
        <dbReference type="ARBA" id="ARBA00022722"/>
    </source>
</evidence>
<evidence type="ECO:0000256" key="1">
    <source>
        <dbReference type="ARBA" id="ARBA00001968"/>
    </source>
</evidence>
<comment type="similarity">
    <text evidence="3">Belongs to the HARBI1 family.</text>
</comment>
<keyword evidence="7" id="KW-0539">Nucleus</keyword>
<dbReference type="InParanoid" id="A0A2I4FDW5"/>
<feature type="domain" description="DUF8040" evidence="10">
    <location>
        <begin position="77"/>
        <end position="168"/>
    </location>
</feature>
<evidence type="ECO:0000256" key="3">
    <source>
        <dbReference type="ARBA" id="ARBA00006958"/>
    </source>
</evidence>
<dbReference type="OrthoDB" id="1681765at2759"/>
<feature type="compositionally biased region" description="Polar residues" evidence="8">
    <location>
        <begin position="7"/>
        <end position="29"/>
    </location>
</feature>
<dbReference type="GO" id="GO:0046872">
    <property type="term" value="F:metal ion binding"/>
    <property type="evidence" value="ECO:0007669"/>
    <property type="project" value="UniProtKB-KW"/>
</dbReference>
<comment type="cofactor">
    <cofactor evidence="1">
        <name>a divalent metal cation</name>
        <dbReference type="ChEBI" id="CHEBI:60240"/>
    </cofactor>
</comment>
<dbReference type="Pfam" id="PF13359">
    <property type="entry name" value="DDE_Tnp_4"/>
    <property type="match status" value="1"/>
</dbReference>
<feature type="domain" description="DDE Tnp4" evidence="9">
    <location>
        <begin position="205"/>
        <end position="367"/>
    </location>
</feature>
<evidence type="ECO:0000256" key="8">
    <source>
        <dbReference type="SAM" id="MobiDB-lite"/>
    </source>
</evidence>
<dbReference type="GO" id="GO:0004518">
    <property type="term" value="F:nuclease activity"/>
    <property type="evidence" value="ECO:0007669"/>
    <property type="project" value="UniProtKB-KW"/>
</dbReference>
<dbReference type="AlphaFoldDB" id="A0A2I4FDW5"/>
<evidence type="ECO:0000256" key="7">
    <source>
        <dbReference type="ARBA" id="ARBA00023242"/>
    </source>
</evidence>
<evidence type="ECO:0000256" key="2">
    <source>
        <dbReference type="ARBA" id="ARBA00004123"/>
    </source>
</evidence>
<dbReference type="RefSeq" id="XP_018829828.2">
    <property type="nucleotide sequence ID" value="XM_018974283.2"/>
</dbReference>
<proteinExistence type="inferred from homology"/>
<feature type="region of interest" description="Disordered" evidence="8">
    <location>
        <begin position="1"/>
        <end position="32"/>
    </location>
</feature>
<dbReference type="GO" id="GO:0016787">
    <property type="term" value="F:hydrolase activity"/>
    <property type="evidence" value="ECO:0007669"/>
    <property type="project" value="UniProtKB-KW"/>
</dbReference>